<evidence type="ECO:0000313" key="3">
    <source>
        <dbReference type="Proteomes" id="UP001231518"/>
    </source>
</evidence>
<dbReference type="EMBL" id="JARGEI010000003">
    <property type="protein sequence ID" value="KAJ8733934.1"/>
    <property type="molecule type" value="Genomic_DNA"/>
</dbReference>
<dbReference type="InterPro" id="IPR038606">
    <property type="entry name" value="To_sf"/>
</dbReference>
<accession>A0AAD7Z142</accession>
<feature type="signal peptide" evidence="1">
    <location>
        <begin position="1"/>
        <end position="17"/>
    </location>
</feature>
<reference evidence="2" key="1">
    <citation type="submission" date="2023-03" db="EMBL/GenBank/DDBJ databases">
        <title>Chromosome-level genomes of two armyworms, Mythimna separata and Mythimna loreyi, provide insights into the biosynthesis and reception of sex pheromones.</title>
        <authorList>
            <person name="Zhao H."/>
        </authorList>
    </citation>
    <scope>NUCLEOTIDE SEQUENCE</scope>
    <source>
        <strain evidence="2">BeijingLab</strain>
        <tissue evidence="2">Pupa</tissue>
    </source>
</reference>
<name>A0AAD7Z142_MYTSE</name>
<dbReference type="Gene3D" id="3.15.10.30">
    <property type="entry name" value="Haemolymph juvenile hormone binding protein"/>
    <property type="match status" value="1"/>
</dbReference>
<feature type="chain" id="PRO_5042170901" evidence="1">
    <location>
        <begin position="18"/>
        <end position="264"/>
    </location>
</feature>
<dbReference type="Proteomes" id="UP001231518">
    <property type="component" value="Chromosome 5"/>
</dbReference>
<evidence type="ECO:0000256" key="1">
    <source>
        <dbReference type="SAM" id="SignalP"/>
    </source>
</evidence>
<protein>
    <submittedName>
        <fullName evidence="2">Uncharacterized protein</fullName>
    </submittedName>
</protein>
<dbReference type="AlphaFoldDB" id="A0AAD7Z142"/>
<gene>
    <name evidence="2" type="ORF">PYW07_014485</name>
</gene>
<keyword evidence="3" id="KW-1185">Reference proteome</keyword>
<proteinExistence type="predicted"/>
<evidence type="ECO:0000313" key="2">
    <source>
        <dbReference type="EMBL" id="KAJ8733934.1"/>
    </source>
</evidence>
<comment type="caution">
    <text evidence="2">The sequence shown here is derived from an EMBL/GenBank/DDBJ whole genome shotgun (WGS) entry which is preliminary data.</text>
</comment>
<dbReference type="Pfam" id="PF06585">
    <property type="entry name" value="JHBP"/>
    <property type="match status" value="1"/>
</dbReference>
<sequence>MKGILVVAFCAVYSVQAWTESLGPLHIETATGNLPPRYFPLSADDKHATRKAGSFVSFLKIMPLLNPLQLPSMGPYSISLPDVDFQGDLKLNNVVINGIKALTLSDLEVRMKPGRLDFNASLPQINADIGFELKAVLSKQPLNVYGKVSAGLSVGVQAAVGTKVAQFGPDQVYQVDAADVILDVGQLQVNMDMSQFSEDFRSIAVQFLQNTDQYSGIVDDLLRAVLQGINKELTLISAKEVLQYLLGSARPSLNILLKQKSNNF</sequence>
<organism evidence="2 3">
    <name type="scientific">Mythimna separata</name>
    <name type="common">Oriental armyworm</name>
    <name type="synonym">Pseudaletia separata</name>
    <dbReference type="NCBI Taxonomy" id="271217"/>
    <lineage>
        <taxon>Eukaryota</taxon>
        <taxon>Metazoa</taxon>
        <taxon>Ecdysozoa</taxon>
        <taxon>Arthropoda</taxon>
        <taxon>Hexapoda</taxon>
        <taxon>Insecta</taxon>
        <taxon>Pterygota</taxon>
        <taxon>Neoptera</taxon>
        <taxon>Endopterygota</taxon>
        <taxon>Lepidoptera</taxon>
        <taxon>Glossata</taxon>
        <taxon>Ditrysia</taxon>
        <taxon>Noctuoidea</taxon>
        <taxon>Noctuidae</taxon>
        <taxon>Noctuinae</taxon>
        <taxon>Hadenini</taxon>
        <taxon>Mythimna</taxon>
    </lineage>
</organism>
<keyword evidence="1" id="KW-0732">Signal</keyword>
<dbReference type="InterPro" id="IPR010562">
    <property type="entry name" value="Haemolymph_juvenile_hormone-bd"/>
</dbReference>